<evidence type="ECO:0000256" key="1">
    <source>
        <dbReference type="SAM" id="MobiDB-lite"/>
    </source>
</evidence>
<dbReference type="AlphaFoldDB" id="A0A2W4VZX0"/>
<feature type="region of interest" description="Disordered" evidence="1">
    <location>
        <begin position="1"/>
        <end position="62"/>
    </location>
</feature>
<protein>
    <submittedName>
        <fullName evidence="2">Uncharacterized protein</fullName>
    </submittedName>
</protein>
<evidence type="ECO:0000313" key="3">
    <source>
        <dbReference type="Proteomes" id="UP000249081"/>
    </source>
</evidence>
<evidence type="ECO:0000313" key="2">
    <source>
        <dbReference type="EMBL" id="PZO37826.1"/>
    </source>
</evidence>
<dbReference type="Proteomes" id="UP000249081">
    <property type="component" value="Unassembled WGS sequence"/>
</dbReference>
<organism evidence="2 3">
    <name type="scientific">Shackletoniella antarctica</name>
    <dbReference type="NCBI Taxonomy" id="268115"/>
    <lineage>
        <taxon>Bacteria</taxon>
        <taxon>Bacillati</taxon>
        <taxon>Cyanobacteriota</taxon>
        <taxon>Cyanophyceae</taxon>
        <taxon>Oculatellales</taxon>
        <taxon>Oculatellaceae</taxon>
        <taxon>Shackletoniella</taxon>
    </lineage>
</organism>
<gene>
    <name evidence="2" type="ORF">DCF17_15395</name>
</gene>
<dbReference type="EMBL" id="QBMN01000114">
    <property type="protein sequence ID" value="PZO37826.1"/>
    <property type="molecule type" value="Genomic_DNA"/>
</dbReference>
<accession>A0A2W4VZX0</accession>
<name>A0A2W4VZX0_9CYAN</name>
<proteinExistence type="predicted"/>
<reference evidence="2 3" key="2">
    <citation type="submission" date="2018-06" db="EMBL/GenBank/DDBJ databases">
        <title>Metagenomic assembly of (sub)arctic Cyanobacteria and their associated microbiome from non-axenic cultures.</title>
        <authorList>
            <person name="Baurain D."/>
        </authorList>
    </citation>
    <scope>NUCLEOTIDE SEQUENCE [LARGE SCALE GENOMIC DNA]</scope>
    <source>
        <strain evidence="2">ULC041bin1</strain>
    </source>
</reference>
<comment type="caution">
    <text evidence="2">The sequence shown here is derived from an EMBL/GenBank/DDBJ whole genome shotgun (WGS) entry which is preliminary data.</text>
</comment>
<sequence length="62" mass="7084">MAQQLKRWESPRQPGRNHKGRGGAARQRQLRKRNQALRQRLSAPAQDKPDSSGEQTAPFFMA</sequence>
<reference evidence="3" key="1">
    <citation type="submission" date="2018-04" db="EMBL/GenBank/DDBJ databases">
        <authorList>
            <person name="Cornet L."/>
        </authorList>
    </citation>
    <scope>NUCLEOTIDE SEQUENCE [LARGE SCALE GENOMIC DNA]</scope>
</reference>
<feature type="compositionally biased region" description="Basic and acidic residues" evidence="1">
    <location>
        <begin position="1"/>
        <end position="10"/>
    </location>
</feature>